<dbReference type="EMBL" id="CACSLK010002411">
    <property type="protein sequence ID" value="CAA0808141.1"/>
    <property type="molecule type" value="Genomic_DNA"/>
</dbReference>
<gene>
    <name evidence="1" type="ORF">SHERM_10521</name>
</gene>
<sequence length="198" mass="22694">MADKEQDDRLFVGGLTWDVTEGQLNNTCPFRKRFKFCFTYVYPVKKLELGRDLIVVHSDCRLLSVAFYLGARLKKVAVDGCDGVFHVAATVDFEERESDSIWRPRCRLADGELLRSLRMFAEAYVVTNTATEILPLEFGEKNGLDVVVVMPWWVVGPFIYPRCPDSIQIAHMKKEILRNTGEGYCLRWLDTRATNSDC</sequence>
<dbReference type="SUPFAM" id="SSF51735">
    <property type="entry name" value="NAD(P)-binding Rossmann-fold domains"/>
    <property type="match status" value="1"/>
</dbReference>
<evidence type="ECO:0000313" key="1">
    <source>
        <dbReference type="EMBL" id="CAA0808141.1"/>
    </source>
</evidence>
<proteinExistence type="predicted"/>
<keyword evidence="2" id="KW-1185">Reference proteome</keyword>
<reference evidence="1" key="1">
    <citation type="submission" date="2019-12" db="EMBL/GenBank/DDBJ databases">
        <authorList>
            <person name="Scholes J."/>
        </authorList>
    </citation>
    <scope>NUCLEOTIDE SEQUENCE</scope>
</reference>
<comment type="caution">
    <text evidence="1">The sequence shown here is derived from an EMBL/GenBank/DDBJ whole genome shotgun (WGS) entry which is preliminary data.</text>
</comment>
<dbReference type="InterPro" id="IPR036291">
    <property type="entry name" value="NAD(P)-bd_dom_sf"/>
</dbReference>
<accession>A0A9N7R2Y7</accession>
<name>A0A9N7R2Y7_STRHE</name>
<dbReference type="AlphaFoldDB" id="A0A9N7R2Y7"/>
<evidence type="ECO:0000313" key="2">
    <source>
        <dbReference type="Proteomes" id="UP001153555"/>
    </source>
</evidence>
<dbReference type="Proteomes" id="UP001153555">
    <property type="component" value="Unassembled WGS sequence"/>
</dbReference>
<dbReference type="Gene3D" id="3.40.50.720">
    <property type="entry name" value="NAD(P)-binding Rossmann-like Domain"/>
    <property type="match status" value="1"/>
</dbReference>
<organism evidence="1 2">
    <name type="scientific">Striga hermonthica</name>
    <name type="common">Purple witchweed</name>
    <name type="synonym">Buchnera hermonthica</name>
    <dbReference type="NCBI Taxonomy" id="68872"/>
    <lineage>
        <taxon>Eukaryota</taxon>
        <taxon>Viridiplantae</taxon>
        <taxon>Streptophyta</taxon>
        <taxon>Embryophyta</taxon>
        <taxon>Tracheophyta</taxon>
        <taxon>Spermatophyta</taxon>
        <taxon>Magnoliopsida</taxon>
        <taxon>eudicotyledons</taxon>
        <taxon>Gunneridae</taxon>
        <taxon>Pentapetalae</taxon>
        <taxon>asterids</taxon>
        <taxon>lamiids</taxon>
        <taxon>Lamiales</taxon>
        <taxon>Orobanchaceae</taxon>
        <taxon>Buchnereae</taxon>
        <taxon>Striga</taxon>
    </lineage>
</organism>
<protein>
    <submittedName>
        <fullName evidence="1">Uncharacterized protein</fullName>
    </submittedName>
</protein>